<comment type="function">
    <text evidence="7">Catalyzes the transfer of the diacylglyceryl group from phosphatidylglycerol to the sulfhydryl group of the N-terminal cysteine of a prolipoprotein, the first step in the formation of mature lipoproteins.</text>
</comment>
<dbReference type="GO" id="GO:0005886">
    <property type="term" value="C:plasma membrane"/>
    <property type="evidence" value="ECO:0007669"/>
    <property type="project" value="UniProtKB-SubCell"/>
</dbReference>
<evidence type="ECO:0000256" key="1">
    <source>
        <dbReference type="ARBA" id="ARBA00007150"/>
    </source>
</evidence>
<feature type="transmembrane region" description="Helical" evidence="7">
    <location>
        <begin position="258"/>
        <end position="280"/>
    </location>
</feature>
<organism evidence="9">
    <name type="scientific">Mycoplasmopsis gallinacea</name>
    <dbReference type="NCBI Taxonomy" id="29556"/>
    <lineage>
        <taxon>Bacteria</taxon>
        <taxon>Bacillati</taxon>
        <taxon>Mycoplasmatota</taxon>
        <taxon>Mycoplasmoidales</taxon>
        <taxon>Metamycoplasmataceae</taxon>
        <taxon>Mycoplasmopsis</taxon>
    </lineage>
</organism>
<dbReference type="Proteomes" id="UP000032722">
    <property type="component" value="Chromosome"/>
</dbReference>
<keyword evidence="4 7" id="KW-0812">Transmembrane</keyword>
<dbReference type="PANTHER" id="PTHR30589:SF0">
    <property type="entry name" value="PHOSPHATIDYLGLYCEROL--PROLIPOPROTEIN DIACYLGLYCERYL TRANSFERASE"/>
    <property type="match status" value="1"/>
</dbReference>
<sequence>MNTQSVPSWVPEVAFNAGQAKPLFNIGSFSFQLYSLMIMLGILCSILSIVFFWNREKYKNEILMTFIIITIPTSIIGARLGYVVEELIYSDNPFAGSAWWKIWEGGLSIQGGVLVAAFFDIMYAYSQRNEIDFRKVISFIIPTILIGQFVGRWGNYANHEVYGKIDWSGNSVLVFGQSFASNMYISDAYTTSLGLEGAYRYPLFLYEGLGNLVAYLIIVWVFNLFGIFRPGTTSGMYFTWYGLLRLAMEPLRQESYSLYSNVAIGFIILGLLIIVYFEFFSRVNYIKTWRKYYFHYEYQNPAKYEKWVNKTQISNVFSSVFAKFKRN</sequence>
<dbReference type="GO" id="GO:0042158">
    <property type="term" value="P:lipoprotein biosynthetic process"/>
    <property type="evidence" value="ECO:0007669"/>
    <property type="project" value="UniProtKB-UniRule"/>
</dbReference>
<comment type="subcellular location">
    <subcellularLocation>
        <location evidence="7">Cell membrane</location>
        <topology evidence="7">Multi-pass membrane protein</topology>
    </subcellularLocation>
</comment>
<dbReference type="PATRIC" id="fig|29556.3.peg.518"/>
<feature type="transmembrane region" description="Helical" evidence="7">
    <location>
        <begin position="31"/>
        <end position="53"/>
    </location>
</feature>
<dbReference type="EC" id="2.5.1.145" evidence="7"/>
<dbReference type="HAMAP" id="MF_01147">
    <property type="entry name" value="Lgt"/>
    <property type="match status" value="1"/>
</dbReference>
<feature type="transmembrane region" description="Helical" evidence="7">
    <location>
        <begin position="209"/>
        <end position="228"/>
    </location>
</feature>
<evidence type="ECO:0000256" key="2">
    <source>
        <dbReference type="ARBA" id="ARBA00022475"/>
    </source>
</evidence>
<evidence type="ECO:0000256" key="3">
    <source>
        <dbReference type="ARBA" id="ARBA00022679"/>
    </source>
</evidence>
<dbReference type="Pfam" id="PF01790">
    <property type="entry name" value="LGT"/>
    <property type="match status" value="1"/>
</dbReference>
<comment type="pathway">
    <text evidence="7">Protein modification; lipoprotein biosynthesis (diacylglyceryl transfer).</text>
</comment>
<comment type="catalytic activity">
    <reaction evidence="7">
        <text>L-cysteinyl-[prolipoprotein] + a 1,2-diacyl-sn-glycero-3-phospho-(1'-sn-glycerol) = an S-1,2-diacyl-sn-glyceryl-L-cysteinyl-[prolipoprotein] + sn-glycerol 1-phosphate + H(+)</text>
        <dbReference type="Rhea" id="RHEA:56712"/>
        <dbReference type="Rhea" id="RHEA-COMP:14679"/>
        <dbReference type="Rhea" id="RHEA-COMP:14680"/>
        <dbReference type="ChEBI" id="CHEBI:15378"/>
        <dbReference type="ChEBI" id="CHEBI:29950"/>
        <dbReference type="ChEBI" id="CHEBI:57685"/>
        <dbReference type="ChEBI" id="CHEBI:64716"/>
        <dbReference type="ChEBI" id="CHEBI:140658"/>
        <dbReference type="EC" id="2.5.1.145"/>
    </reaction>
</comment>
<keyword evidence="5 7" id="KW-1133">Transmembrane helix</keyword>
<comment type="similarity">
    <text evidence="1 7">Belongs to the Lgt family.</text>
</comment>
<feature type="binding site" evidence="7">
    <location>
        <position position="152"/>
    </location>
    <ligand>
        <name>a 1,2-diacyl-sn-glycero-3-phospho-(1'-sn-glycerol)</name>
        <dbReference type="ChEBI" id="CHEBI:64716"/>
    </ligand>
</feature>
<evidence type="ECO:0000313" key="9">
    <source>
        <dbReference type="Proteomes" id="UP000032722"/>
    </source>
</evidence>
<feature type="transmembrane region" description="Helical" evidence="7">
    <location>
        <begin position="62"/>
        <end position="82"/>
    </location>
</feature>
<keyword evidence="6 7" id="KW-0472">Membrane</keyword>
<dbReference type="NCBIfam" id="TIGR00544">
    <property type="entry name" value="lgt"/>
    <property type="match status" value="1"/>
</dbReference>
<dbReference type="UniPathway" id="UPA00664"/>
<dbReference type="PROSITE" id="PS01311">
    <property type="entry name" value="LGT"/>
    <property type="match status" value="1"/>
</dbReference>
<dbReference type="HOGENOM" id="CLU_013386_0_2_14"/>
<feature type="transmembrane region" description="Helical" evidence="7">
    <location>
        <begin position="102"/>
        <end position="125"/>
    </location>
</feature>
<evidence type="ECO:0000313" key="8">
    <source>
        <dbReference type="EMBL" id="AKA50118.1"/>
    </source>
</evidence>
<keyword evidence="3 7" id="KW-0808">Transferase</keyword>
<dbReference type="PANTHER" id="PTHR30589">
    <property type="entry name" value="PROLIPOPROTEIN DIACYLGLYCERYL TRANSFERASE"/>
    <property type="match status" value="1"/>
</dbReference>
<gene>
    <name evidence="7" type="primary">lgt</name>
    <name evidence="8" type="ORF">VO56_02620</name>
</gene>
<evidence type="ECO:0000256" key="4">
    <source>
        <dbReference type="ARBA" id="ARBA00022692"/>
    </source>
</evidence>
<dbReference type="InterPro" id="IPR001640">
    <property type="entry name" value="Lgt"/>
</dbReference>
<dbReference type="AlphaFoldDB" id="A0A0D5ZJP3"/>
<evidence type="ECO:0000256" key="5">
    <source>
        <dbReference type="ARBA" id="ARBA00022989"/>
    </source>
</evidence>
<accession>A0A0D5ZJP3</accession>
<dbReference type="KEGG" id="mgb:VO56_02620"/>
<evidence type="ECO:0000256" key="7">
    <source>
        <dbReference type="HAMAP-Rule" id="MF_01147"/>
    </source>
</evidence>
<reference evidence="8 9" key="1">
    <citation type="journal article" date="2015" name="Genome Announc.">
        <title>Complete Genome Sequence of Mycoplasma meleagridis, a Possible Emerging Pathogen in Chickens.</title>
        <authorList>
            <person name="Abolnik C."/>
        </authorList>
    </citation>
    <scope>NUCLEOTIDE SEQUENCE [LARGE SCALE GENOMIC DNA]</scope>
    <source>
        <strain evidence="8 9">B2096 8B</strain>
    </source>
</reference>
<dbReference type="EMBL" id="CP011021">
    <property type="protein sequence ID" value="AKA50118.1"/>
    <property type="molecule type" value="Genomic_DNA"/>
</dbReference>
<dbReference type="GO" id="GO:0008961">
    <property type="term" value="F:phosphatidylglycerol-prolipoprotein diacylglyceryl transferase activity"/>
    <property type="evidence" value="ECO:0007669"/>
    <property type="project" value="UniProtKB-UniRule"/>
</dbReference>
<proteinExistence type="inferred from homology"/>
<evidence type="ECO:0000256" key="6">
    <source>
        <dbReference type="ARBA" id="ARBA00023136"/>
    </source>
</evidence>
<protein>
    <recommendedName>
        <fullName evidence="7">Phosphatidylglycerol--prolipoprotein diacylglyceryl transferase</fullName>
        <ecNumber evidence="7">2.5.1.145</ecNumber>
    </recommendedName>
</protein>
<keyword evidence="2 7" id="KW-1003">Cell membrane</keyword>
<name>A0A0D5ZJP3_9BACT</name>